<dbReference type="Proteomes" id="UP000037397">
    <property type="component" value="Unassembled WGS sequence"/>
</dbReference>
<evidence type="ECO:0000256" key="1">
    <source>
        <dbReference type="SAM" id="MobiDB-lite"/>
    </source>
</evidence>
<dbReference type="PANTHER" id="PTHR34385:SF1">
    <property type="entry name" value="PEPTIDOGLYCAN L-ALANYL-D-GLUTAMATE ENDOPEPTIDASE CWLK"/>
    <property type="match status" value="1"/>
</dbReference>
<dbReference type="SUPFAM" id="SSF55166">
    <property type="entry name" value="Hedgehog/DD-peptidase"/>
    <property type="match status" value="1"/>
</dbReference>
<evidence type="ECO:0000259" key="2">
    <source>
        <dbReference type="Pfam" id="PF02557"/>
    </source>
</evidence>
<dbReference type="GO" id="GO:0006508">
    <property type="term" value="P:proteolysis"/>
    <property type="evidence" value="ECO:0007669"/>
    <property type="project" value="InterPro"/>
</dbReference>
<dbReference type="GO" id="GO:0008233">
    <property type="term" value="F:peptidase activity"/>
    <property type="evidence" value="ECO:0007669"/>
    <property type="project" value="InterPro"/>
</dbReference>
<dbReference type="AlphaFoldDB" id="A0A0L6CPQ1"/>
<feature type="compositionally biased region" description="Acidic residues" evidence="1">
    <location>
        <begin position="56"/>
        <end position="69"/>
    </location>
</feature>
<dbReference type="EMBL" id="LAIR01000002">
    <property type="protein sequence ID" value="KNX39493.1"/>
    <property type="molecule type" value="Genomic_DNA"/>
</dbReference>
<dbReference type="InterPro" id="IPR003709">
    <property type="entry name" value="VanY-like_core_dom"/>
</dbReference>
<organism evidence="3 4">
    <name type="scientific">Luteipulveratus halotolerans</name>
    <dbReference type="NCBI Taxonomy" id="1631356"/>
    <lineage>
        <taxon>Bacteria</taxon>
        <taxon>Bacillati</taxon>
        <taxon>Actinomycetota</taxon>
        <taxon>Actinomycetes</taxon>
        <taxon>Micrococcales</taxon>
        <taxon>Dermacoccaceae</taxon>
        <taxon>Luteipulveratus</taxon>
    </lineage>
</organism>
<evidence type="ECO:0000313" key="3">
    <source>
        <dbReference type="EMBL" id="KNX39493.1"/>
    </source>
</evidence>
<dbReference type="CDD" id="cd14846">
    <property type="entry name" value="Peptidase_M15_like"/>
    <property type="match status" value="1"/>
</dbReference>
<evidence type="ECO:0000313" key="4">
    <source>
        <dbReference type="Proteomes" id="UP000037397"/>
    </source>
</evidence>
<dbReference type="STRING" id="1631356.VV01_14360"/>
<name>A0A0L6CPQ1_9MICO</name>
<dbReference type="Gene3D" id="3.30.1380.10">
    <property type="match status" value="1"/>
</dbReference>
<protein>
    <submittedName>
        <fullName evidence="3">Peptidase M15</fullName>
    </submittedName>
</protein>
<dbReference type="PATRIC" id="fig|1631356.3.peg.2825"/>
<reference evidence="4" key="1">
    <citation type="submission" date="2015-03" db="EMBL/GenBank/DDBJ databases">
        <title>Luteipulveratus halotolerans sp. nov., a novel actinobacterium (Dermacoccaceae) from Sarawak, Malaysia.</title>
        <authorList>
            <person name="Juboi H."/>
            <person name="Basik A."/>
            <person name="Shamsul S.S."/>
            <person name="Arnold P."/>
            <person name="Schmitt E.K."/>
            <person name="Sanglier J.-J."/>
            <person name="Yeo T."/>
        </authorList>
    </citation>
    <scope>NUCLEOTIDE SEQUENCE [LARGE SCALE GENOMIC DNA]</scope>
    <source>
        <strain evidence="4">C296001</strain>
    </source>
</reference>
<feature type="compositionally biased region" description="Low complexity" evidence="1">
    <location>
        <begin position="17"/>
        <end position="31"/>
    </location>
</feature>
<proteinExistence type="predicted"/>
<feature type="domain" description="D-alanyl-D-alanine carboxypeptidase-like core" evidence="2">
    <location>
        <begin position="85"/>
        <end position="186"/>
    </location>
</feature>
<feature type="region of interest" description="Disordered" evidence="1">
    <location>
        <begin position="192"/>
        <end position="211"/>
    </location>
</feature>
<accession>A0A0L6CPQ1</accession>
<dbReference type="PANTHER" id="PTHR34385">
    <property type="entry name" value="D-ALANYL-D-ALANINE CARBOXYPEPTIDASE"/>
    <property type="match status" value="1"/>
</dbReference>
<gene>
    <name evidence="3" type="ORF">VV01_14360</name>
</gene>
<comment type="caution">
    <text evidence="3">The sequence shown here is derived from an EMBL/GenBank/DDBJ whole genome shotgun (WGS) entry which is preliminary data.</text>
</comment>
<dbReference type="Pfam" id="PF02557">
    <property type="entry name" value="VanY"/>
    <property type="match status" value="1"/>
</dbReference>
<dbReference type="OrthoDB" id="3293184at2"/>
<feature type="region of interest" description="Disordered" evidence="1">
    <location>
        <begin position="17"/>
        <end position="75"/>
    </location>
</feature>
<sequence length="211" mass="22496">MLVLLAIGIGLIGAVRSPSPSPSRTLLPWSPQVTSDATTASSAPRKAGTDVHDDGADQEDDVVDEEDGVVPDGTTVFSSAPAVARLHPALRSALRRAADGASQDGVRFEVNSGWRSPAYQEQLLREAVAKYGSQEKAARWVATPQTSPHVSGDAVDVGPSFAAKWLGKHGAAYGLCRVYDNEPWHFELRPDAVRDGCPGRYANPSQDPRLQ</sequence>
<dbReference type="InterPro" id="IPR009045">
    <property type="entry name" value="Zn_M74/Hedgehog-like"/>
</dbReference>
<dbReference type="InterPro" id="IPR052179">
    <property type="entry name" value="DD-CPase-like"/>
</dbReference>
<keyword evidence="4" id="KW-1185">Reference proteome</keyword>
<feature type="compositionally biased region" description="Polar residues" evidence="1">
    <location>
        <begin position="32"/>
        <end position="42"/>
    </location>
</feature>